<keyword evidence="2" id="KW-0547">Nucleotide-binding</keyword>
<dbReference type="Pfam" id="PF08668">
    <property type="entry name" value="HDOD"/>
    <property type="match status" value="1"/>
</dbReference>
<dbReference type="InterPro" id="IPR029016">
    <property type="entry name" value="GAF-like_dom_sf"/>
</dbReference>
<keyword evidence="3" id="KW-0418">Kinase</keyword>
<dbReference type="PROSITE" id="PS51833">
    <property type="entry name" value="HDOD"/>
    <property type="match status" value="1"/>
</dbReference>
<name>A0ABX8Z8X4_9NEIS</name>
<proteinExistence type="predicted"/>
<dbReference type="InterPro" id="IPR008271">
    <property type="entry name" value="Ser/Thr_kinase_AS"/>
</dbReference>
<dbReference type="InterPro" id="IPR011009">
    <property type="entry name" value="Kinase-like_dom_sf"/>
</dbReference>
<dbReference type="Gene3D" id="1.10.3210.10">
    <property type="entry name" value="Hypothetical protein af1432"/>
    <property type="match status" value="1"/>
</dbReference>
<dbReference type="SUPFAM" id="SSF55781">
    <property type="entry name" value="GAF domain-like"/>
    <property type="match status" value="1"/>
</dbReference>
<sequence>MKSFADGRFVVEKKIGQGGQGIVYLAKDTQLNRHVAIKVLHSQPVNAVNEAQVVSRLQHPNVVTLFDAFAEHGHPCLVFEFVEGQTLAERLKQAGPLTPVAAVKLVISILEGVFAAHQIGVVHRDIKPQNIIIDHDGRARIMDFGVATSRGLVSDGLTGTVGYMAPEVIANMPIGTQADVFACGILLYQLLTGKMTTEGDSVYTILHQTANEPATPPSQLNSAIDAQLDHLVLVALLKNPQERYADAGAMRAALAGWLELSGANSTESLESQSKNSTLDFLLRRMRHSADFPSLSQTISAINKLSDVESEKLQNLSGVILQDFSLTNKLLKMVNSASYGQFGGSISTISRAIVILGFDTVRNLAITLLLFEHMQNKGQAERLREAVLQGFFCGVLSRELGVKGGWKDVEEALICGMFQQMGRLLTLYYFHEESIEIGKRQEQTQETEAIAAQAVLGISYRELGVSVVQSWNFPERIVTSMRELPTIVRAPQSQGERLRVFGNLAADLLPIVSMNASGAQQALQKIIQRYAAALPWKDRAYHDLLTDAAKNYLSYLSILGIDTRGSAFAKGLLSIAGLKEAPSMVSMVDKDSLQDARLAASIPPEQVENANPAAMLAAGVQDITNTLVGEFKLNDLLRMILETMFRSVGFDRVLFCTRDVKLGGMSARFGFGENIDQIIPKFHFKLEPVSDVFQLVMAKQADVFVEDINADSIAQRIPNWYRELVPAQTLIVFPLTIDKKPIGLFYGDKQKAHELVIPHDQLNLLKTLRNQAILAVRHKQSGG</sequence>
<evidence type="ECO:0000259" key="6">
    <source>
        <dbReference type="PROSITE" id="PS51833"/>
    </source>
</evidence>
<accession>A0ABX8Z8X4</accession>
<dbReference type="Gene3D" id="1.10.510.10">
    <property type="entry name" value="Transferase(Phosphotransferase) domain 1"/>
    <property type="match status" value="1"/>
</dbReference>
<dbReference type="SUPFAM" id="SSF109604">
    <property type="entry name" value="HD-domain/PDEase-like"/>
    <property type="match status" value="1"/>
</dbReference>
<dbReference type="PROSITE" id="PS00108">
    <property type="entry name" value="PROTEIN_KINASE_ST"/>
    <property type="match status" value="1"/>
</dbReference>
<dbReference type="PANTHER" id="PTHR43289">
    <property type="entry name" value="MITOGEN-ACTIVATED PROTEIN KINASE KINASE KINASE 20-RELATED"/>
    <property type="match status" value="1"/>
</dbReference>
<reference evidence="7 8" key="1">
    <citation type="submission" date="2021-08" db="EMBL/GenBank/DDBJ databases">
        <title>complete genome sequencing of Deefgea sp. D25.</title>
        <authorList>
            <person name="Bae J.-W."/>
            <person name="Gim D.-H."/>
        </authorList>
    </citation>
    <scope>NUCLEOTIDE SEQUENCE [LARGE SCALE GENOMIC DNA]</scope>
    <source>
        <strain evidence="7 8">D25</strain>
    </source>
</reference>
<feature type="domain" description="Protein kinase" evidence="5">
    <location>
        <begin position="9"/>
        <end position="258"/>
    </location>
</feature>
<evidence type="ECO:0000313" key="8">
    <source>
        <dbReference type="Proteomes" id="UP000825679"/>
    </source>
</evidence>
<dbReference type="Gene3D" id="3.30.200.20">
    <property type="entry name" value="Phosphorylase Kinase, domain 1"/>
    <property type="match status" value="1"/>
</dbReference>
<dbReference type="SMART" id="SM00220">
    <property type="entry name" value="S_TKc"/>
    <property type="match status" value="1"/>
</dbReference>
<dbReference type="Proteomes" id="UP000825679">
    <property type="component" value="Chromosome"/>
</dbReference>
<keyword evidence="1" id="KW-0808">Transferase</keyword>
<dbReference type="PANTHER" id="PTHR43289:SF6">
    <property type="entry name" value="SERINE_THREONINE-PROTEIN KINASE NEKL-3"/>
    <property type="match status" value="1"/>
</dbReference>
<evidence type="ECO:0000256" key="4">
    <source>
        <dbReference type="ARBA" id="ARBA00022840"/>
    </source>
</evidence>
<evidence type="ECO:0000256" key="3">
    <source>
        <dbReference type="ARBA" id="ARBA00022777"/>
    </source>
</evidence>
<evidence type="ECO:0000259" key="5">
    <source>
        <dbReference type="PROSITE" id="PS50011"/>
    </source>
</evidence>
<dbReference type="EMBL" id="CP081150">
    <property type="protein sequence ID" value="QZA79029.1"/>
    <property type="molecule type" value="Genomic_DNA"/>
</dbReference>
<evidence type="ECO:0000256" key="1">
    <source>
        <dbReference type="ARBA" id="ARBA00022679"/>
    </source>
</evidence>
<dbReference type="InterPro" id="IPR013976">
    <property type="entry name" value="HDOD"/>
</dbReference>
<evidence type="ECO:0000256" key="2">
    <source>
        <dbReference type="ARBA" id="ARBA00022741"/>
    </source>
</evidence>
<dbReference type="Gene3D" id="3.30.450.40">
    <property type="match status" value="1"/>
</dbReference>
<feature type="domain" description="HDOD" evidence="6">
    <location>
        <begin position="291"/>
        <end position="486"/>
    </location>
</feature>
<organism evidence="7 8">
    <name type="scientific">Deefgea tanakiae</name>
    <dbReference type="NCBI Taxonomy" id="2865840"/>
    <lineage>
        <taxon>Bacteria</taxon>
        <taxon>Pseudomonadati</taxon>
        <taxon>Pseudomonadota</taxon>
        <taxon>Betaproteobacteria</taxon>
        <taxon>Neisseriales</taxon>
        <taxon>Chitinibacteraceae</taxon>
        <taxon>Deefgea</taxon>
    </lineage>
</organism>
<dbReference type="InterPro" id="IPR000719">
    <property type="entry name" value="Prot_kinase_dom"/>
</dbReference>
<gene>
    <name evidence="7" type="ORF">K4H28_06430</name>
</gene>
<protein>
    <submittedName>
        <fullName evidence="7">HDOD domain-containing protein</fullName>
    </submittedName>
</protein>
<dbReference type="RefSeq" id="WP_221007548.1">
    <property type="nucleotide sequence ID" value="NZ_CP081150.1"/>
</dbReference>
<dbReference type="SUPFAM" id="SSF56112">
    <property type="entry name" value="Protein kinase-like (PK-like)"/>
    <property type="match status" value="1"/>
</dbReference>
<dbReference type="PROSITE" id="PS50011">
    <property type="entry name" value="PROTEIN_KINASE_DOM"/>
    <property type="match status" value="1"/>
</dbReference>
<dbReference type="Pfam" id="PF00069">
    <property type="entry name" value="Pkinase"/>
    <property type="match status" value="1"/>
</dbReference>
<evidence type="ECO:0000313" key="7">
    <source>
        <dbReference type="EMBL" id="QZA79029.1"/>
    </source>
</evidence>
<keyword evidence="8" id="KW-1185">Reference proteome</keyword>
<keyword evidence="4" id="KW-0067">ATP-binding</keyword>
<dbReference type="CDD" id="cd14014">
    <property type="entry name" value="STKc_PknB_like"/>
    <property type="match status" value="1"/>
</dbReference>